<dbReference type="PANTHER" id="PTHR19212">
    <property type="entry name" value="LEUCINE RICH REPEAT IN FLII INTERACTING PROTEIN"/>
    <property type="match status" value="1"/>
</dbReference>
<feature type="compositionally biased region" description="Polar residues" evidence="4">
    <location>
        <begin position="430"/>
        <end position="443"/>
    </location>
</feature>
<feature type="compositionally biased region" description="Basic and acidic residues" evidence="4">
    <location>
        <begin position="380"/>
        <end position="413"/>
    </location>
</feature>
<dbReference type="PANTHER" id="PTHR19212:SF5">
    <property type="entry name" value="LEUCINE-RICH REPEAT FLIGHTLESS-INTERACTING PROTEIN 1"/>
    <property type="match status" value="1"/>
</dbReference>
<organism evidence="5 6">
    <name type="scientific">Solea senegalensis</name>
    <name type="common">Senegalese sole</name>
    <dbReference type="NCBI Taxonomy" id="28829"/>
    <lineage>
        <taxon>Eukaryota</taxon>
        <taxon>Metazoa</taxon>
        <taxon>Chordata</taxon>
        <taxon>Craniata</taxon>
        <taxon>Vertebrata</taxon>
        <taxon>Euteleostomi</taxon>
        <taxon>Actinopterygii</taxon>
        <taxon>Neopterygii</taxon>
        <taxon>Teleostei</taxon>
        <taxon>Neoteleostei</taxon>
        <taxon>Acanthomorphata</taxon>
        <taxon>Carangaria</taxon>
        <taxon>Pleuronectiformes</taxon>
        <taxon>Pleuronectoidei</taxon>
        <taxon>Soleidae</taxon>
        <taxon>Solea</taxon>
    </lineage>
</organism>
<sequence length="846" mass="95269">MSAQGPGPGRNRIPNRDKLSAEDEALNQIIREAEARLAAKRAARAEAREIRMKELERREKEFVFLLCTVQRYYGLDNKWGHIEQWMEDSERYSRPSRRLTSVSDDEEKMSVGSRGSFRPSDYSSFLSSSSRTSSRASSARASPVVEDRSDRDFLDKGSRTASTLSTATLASLGGASSRRGSCDTSFSVETEASIREIKDSLVEAEEKYRRAMVSNVQLHSEKTALMYQVDTLRAELNDMEEMLWEARRQCDVTAKEFERERQNHTVTQFTLKHMRDAEREREELLTEVCELRGRSTTHRQEVSDLQEALQWKEKRIMALERHKDLCDVTGLKKEGVVSPDAAPNGELEKCTDQEACPGVRESMLGEAGAQRPAEDTTGPQDERKDTTCPQDERKDATCPQDERKDATCPQDERKDATCRTFKCSVNLRTLQPESFTSTTQPGSSVAMVTAEDRVLTGRSKHNTRSESRLVPPQPQRELLQDYEEPDAPKPRKLKPDTASGSVEDLTQTCRSVDQQNPEEHGKTSSDDTDDEDGVGQSEDEDREGQNPQVLCRDLKSAEDKHVTFSGFSCSDGGDEPKNQEPDCGPEEGEEVKNQRIYEEESPLVQKTNLELIFENQNQTPQSSAGSLFVHEGALKDWTGLDKMIQSILRQFLQNQSFVAEMRNRVPELTGSVNWRIPEGQDMDMRTQAKVLDQQGLQDHTKPLADGDQTQDPEGSVSAVMEDLVSGDPSGTGSIIDREAAGRRSEVTFRTPSEDQRKQDPDLTPGFCCHRLVFVESYFAEPFESRAEDCGSDQETVDLDQEPEEPAGSPAEGLQQERHQTNCCLHHRSKVVFPVKNRKQKNDCDIL</sequence>
<evidence type="ECO:0000256" key="2">
    <source>
        <dbReference type="ARBA" id="ARBA00023054"/>
    </source>
</evidence>
<evidence type="ECO:0000256" key="1">
    <source>
        <dbReference type="ARBA" id="ARBA00008275"/>
    </source>
</evidence>
<dbReference type="Proteomes" id="UP000693946">
    <property type="component" value="Unassembled WGS sequence"/>
</dbReference>
<gene>
    <name evidence="5" type="ORF">JOB18_049432</name>
</gene>
<feature type="compositionally biased region" description="Low complexity" evidence="4">
    <location>
        <begin position="116"/>
        <end position="142"/>
    </location>
</feature>
<feature type="compositionally biased region" description="Acidic residues" evidence="4">
    <location>
        <begin position="526"/>
        <end position="542"/>
    </location>
</feature>
<evidence type="ECO:0000313" key="6">
    <source>
        <dbReference type="Proteomes" id="UP000693946"/>
    </source>
</evidence>
<dbReference type="GO" id="GO:0000978">
    <property type="term" value="F:RNA polymerase II cis-regulatory region sequence-specific DNA binding"/>
    <property type="evidence" value="ECO:0007669"/>
    <property type="project" value="TreeGrafter"/>
</dbReference>
<feature type="region of interest" description="Disordered" evidence="4">
    <location>
        <begin position="722"/>
        <end position="761"/>
    </location>
</feature>
<name>A0AAV6PLX9_SOLSE</name>
<dbReference type="AlphaFoldDB" id="A0AAV6PLX9"/>
<feature type="region of interest" description="Disordered" evidence="4">
    <location>
        <begin position="364"/>
        <end position="413"/>
    </location>
</feature>
<feature type="compositionally biased region" description="Polar residues" evidence="4">
    <location>
        <begin position="498"/>
        <end position="515"/>
    </location>
</feature>
<feature type="compositionally biased region" description="Basic and acidic residues" evidence="4">
    <location>
        <begin position="552"/>
        <end position="562"/>
    </location>
</feature>
<feature type="region of interest" description="Disordered" evidence="4">
    <location>
        <begin position="90"/>
        <end position="157"/>
    </location>
</feature>
<feature type="region of interest" description="Disordered" evidence="4">
    <location>
        <begin position="430"/>
        <end position="594"/>
    </location>
</feature>
<protein>
    <submittedName>
        <fullName evidence="5">Leucine-rich repeat flightless-interacting protein 2-like isoform X12</fullName>
    </submittedName>
</protein>
<proteinExistence type="inferred from homology"/>
<keyword evidence="2 3" id="KW-0175">Coiled coil</keyword>
<accession>A0AAV6PLX9</accession>
<evidence type="ECO:0000313" key="5">
    <source>
        <dbReference type="EMBL" id="KAG7471689.1"/>
    </source>
</evidence>
<feature type="coiled-coil region" evidence="3">
    <location>
        <begin position="187"/>
        <end position="249"/>
    </location>
</feature>
<reference evidence="5 6" key="1">
    <citation type="journal article" date="2021" name="Sci. Rep.">
        <title>Chromosome anchoring in Senegalese sole (Solea senegalensis) reveals sex-associated markers and genome rearrangements in flatfish.</title>
        <authorList>
            <person name="Guerrero-Cozar I."/>
            <person name="Gomez-Garrido J."/>
            <person name="Berbel C."/>
            <person name="Martinez-Blanch J.F."/>
            <person name="Alioto T."/>
            <person name="Claros M.G."/>
            <person name="Gagnaire P.A."/>
            <person name="Manchado M."/>
        </authorList>
    </citation>
    <scope>NUCLEOTIDE SEQUENCE [LARGE SCALE GENOMIC DNA]</scope>
    <source>
        <strain evidence="5">Sse05_10M</strain>
    </source>
</reference>
<comment type="similarity">
    <text evidence="1">Belongs to the LRRFIP family.</text>
</comment>
<dbReference type="Pfam" id="PF09738">
    <property type="entry name" value="LRRFIP"/>
    <property type="match status" value="1"/>
</dbReference>
<feature type="compositionally biased region" description="Basic and acidic residues" evidence="4">
    <location>
        <begin position="145"/>
        <end position="157"/>
    </location>
</feature>
<feature type="compositionally biased region" description="Basic and acidic residues" evidence="4">
    <location>
        <begin position="735"/>
        <end position="760"/>
    </location>
</feature>
<dbReference type="EMBL" id="JAGKHQ010000167">
    <property type="protein sequence ID" value="KAG7471689.1"/>
    <property type="molecule type" value="Genomic_DNA"/>
</dbReference>
<feature type="compositionally biased region" description="Basic and acidic residues" evidence="4">
    <location>
        <begin position="486"/>
        <end position="495"/>
    </location>
</feature>
<feature type="region of interest" description="Disordered" evidence="4">
    <location>
        <begin position="784"/>
        <end position="816"/>
    </location>
</feature>
<dbReference type="GO" id="GO:0000981">
    <property type="term" value="F:DNA-binding transcription factor activity, RNA polymerase II-specific"/>
    <property type="evidence" value="ECO:0007669"/>
    <property type="project" value="TreeGrafter"/>
</dbReference>
<comment type="caution">
    <text evidence="5">The sequence shown here is derived from an EMBL/GenBank/DDBJ whole genome shotgun (WGS) entry which is preliminary data.</text>
</comment>
<feature type="compositionally biased region" description="Acidic residues" evidence="4">
    <location>
        <begin position="789"/>
        <end position="804"/>
    </location>
</feature>
<dbReference type="InterPro" id="IPR019139">
    <property type="entry name" value="LRRFIP1/2"/>
</dbReference>
<keyword evidence="6" id="KW-1185">Reference proteome</keyword>
<evidence type="ECO:0000256" key="4">
    <source>
        <dbReference type="SAM" id="MobiDB-lite"/>
    </source>
</evidence>
<evidence type="ECO:0000256" key="3">
    <source>
        <dbReference type="SAM" id="Coils"/>
    </source>
</evidence>
<feature type="region of interest" description="Disordered" evidence="4">
    <location>
        <begin position="1"/>
        <end position="20"/>
    </location>
</feature>